<gene>
    <name evidence="1" type="ORF">PENTCL1PPCAC_24410</name>
</gene>
<proteinExistence type="predicted"/>
<organism evidence="1 2">
    <name type="scientific">Pristionchus entomophagus</name>
    <dbReference type="NCBI Taxonomy" id="358040"/>
    <lineage>
        <taxon>Eukaryota</taxon>
        <taxon>Metazoa</taxon>
        <taxon>Ecdysozoa</taxon>
        <taxon>Nematoda</taxon>
        <taxon>Chromadorea</taxon>
        <taxon>Rhabditida</taxon>
        <taxon>Rhabditina</taxon>
        <taxon>Diplogasteromorpha</taxon>
        <taxon>Diplogasteroidea</taxon>
        <taxon>Neodiplogasteridae</taxon>
        <taxon>Pristionchus</taxon>
    </lineage>
</organism>
<dbReference type="AlphaFoldDB" id="A0AAV5U5U5"/>
<sequence length="98" mass="10878">AAASKVTQAESVVRCKENLSSFAHWKQTPVASVMMSYFHETVTRPWKFIVNGTCVENAEPEVPEKLPMARCTHGGSWYIVHGCECRAGFEIIDGSCRS</sequence>
<dbReference type="Gene3D" id="2.60.40.1770">
    <property type="entry name" value="ephrin a2 ectodomain"/>
    <property type="match status" value="1"/>
</dbReference>
<dbReference type="Proteomes" id="UP001432027">
    <property type="component" value="Unassembled WGS sequence"/>
</dbReference>
<reference evidence="1" key="1">
    <citation type="submission" date="2023-10" db="EMBL/GenBank/DDBJ databases">
        <title>Genome assembly of Pristionchus species.</title>
        <authorList>
            <person name="Yoshida K."/>
            <person name="Sommer R.J."/>
        </authorList>
    </citation>
    <scope>NUCLEOTIDE SEQUENCE</scope>
    <source>
        <strain evidence="1">RS0144</strain>
    </source>
</reference>
<comment type="caution">
    <text evidence="1">The sequence shown here is derived from an EMBL/GenBank/DDBJ whole genome shotgun (WGS) entry which is preliminary data.</text>
</comment>
<accession>A0AAV5U5U5</accession>
<evidence type="ECO:0000313" key="1">
    <source>
        <dbReference type="EMBL" id="GMT02236.1"/>
    </source>
</evidence>
<evidence type="ECO:0000313" key="2">
    <source>
        <dbReference type="Proteomes" id="UP001432027"/>
    </source>
</evidence>
<dbReference type="EMBL" id="BTSX01000005">
    <property type="protein sequence ID" value="GMT02236.1"/>
    <property type="molecule type" value="Genomic_DNA"/>
</dbReference>
<feature type="non-terminal residue" evidence="1">
    <location>
        <position position="1"/>
    </location>
</feature>
<feature type="non-terminal residue" evidence="1">
    <location>
        <position position="98"/>
    </location>
</feature>
<dbReference type="Pfam" id="PF25599">
    <property type="entry name" value="Ephrin_CRD"/>
    <property type="match status" value="1"/>
</dbReference>
<protein>
    <submittedName>
        <fullName evidence="1">Uncharacterized protein</fullName>
    </submittedName>
</protein>
<keyword evidence="2" id="KW-1185">Reference proteome</keyword>
<name>A0AAV5U5U5_9BILA</name>